<evidence type="ECO:0000313" key="2">
    <source>
        <dbReference type="EnsemblProtists" id="EKX45394"/>
    </source>
</evidence>
<accession>L1JBA1</accession>
<name>L1JBA1_GUITC</name>
<sequence length="190" mass="21237">MEDVNGIIWERYGDMDLSTRKCLKSADQIPFRMMQFDIAESRLLADRHNIKSVPMYLIYSKGKLVYASNTFTKRYDAKVEDHHPSLDRMFEPVLKKAFGLTTDDVIRTLEQAKSDGAKGLFLPHDLKFGAPASSLGGASALAKIMPFPSPNFANQKKKPLLRSVVCEPTAVDGILSRMEFTFGKSGKVES</sequence>
<reference evidence="3" key="2">
    <citation type="submission" date="2012-11" db="EMBL/GenBank/DDBJ databases">
        <authorList>
            <person name="Kuo A."/>
            <person name="Curtis B.A."/>
            <person name="Tanifuji G."/>
            <person name="Burki F."/>
            <person name="Gruber A."/>
            <person name="Irimia M."/>
            <person name="Maruyama S."/>
            <person name="Arias M.C."/>
            <person name="Ball S.G."/>
            <person name="Gile G.H."/>
            <person name="Hirakawa Y."/>
            <person name="Hopkins J.F."/>
            <person name="Rensing S.A."/>
            <person name="Schmutz J."/>
            <person name="Symeonidi A."/>
            <person name="Elias M."/>
            <person name="Eveleigh R.J."/>
            <person name="Herman E.K."/>
            <person name="Klute M.J."/>
            <person name="Nakayama T."/>
            <person name="Obornik M."/>
            <person name="Reyes-Prieto A."/>
            <person name="Armbrust E.V."/>
            <person name="Aves S.J."/>
            <person name="Beiko R.G."/>
            <person name="Coutinho P."/>
            <person name="Dacks J.B."/>
            <person name="Durnford D.G."/>
            <person name="Fast N.M."/>
            <person name="Green B.R."/>
            <person name="Grisdale C."/>
            <person name="Hempe F."/>
            <person name="Henrissat B."/>
            <person name="Hoppner M.P."/>
            <person name="Ishida K.-I."/>
            <person name="Kim E."/>
            <person name="Koreny L."/>
            <person name="Kroth P.G."/>
            <person name="Liu Y."/>
            <person name="Malik S.-B."/>
            <person name="Maier U.G."/>
            <person name="McRose D."/>
            <person name="Mock T."/>
            <person name="Neilson J.A."/>
            <person name="Onodera N.T."/>
            <person name="Poole A.M."/>
            <person name="Pritham E.J."/>
            <person name="Richards T.A."/>
            <person name="Rocap G."/>
            <person name="Roy S.W."/>
            <person name="Sarai C."/>
            <person name="Schaack S."/>
            <person name="Shirato S."/>
            <person name="Slamovits C.H."/>
            <person name="Spencer D.F."/>
            <person name="Suzuki S."/>
            <person name="Worden A.Z."/>
            <person name="Zauner S."/>
            <person name="Barry K."/>
            <person name="Bell C."/>
            <person name="Bharti A.K."/>
            <person name="Crow J.A."/>
            <person name="Grimwood J."/>
            <person name="Kramer R."/>
            <person name="Lindquist E."/>
            <person name="Lucas S."/>
            <person name="Salamov A."/>
            <person name="McFadden G.I."/>
            <person name="Lane C.E."/>
            <person name="Keeling P.J."/>
            <person name="Gray M.W."/>
            <person name="Grigoriev I.V."/>
            <person name="Archibald J.M."/>
        </authorList>
    </citation>
    <scope>NUCLEOTIDE SEQUENCE</scope>
    <source>
        <strain evidence="3">CCMP2712</strain>
    </source>
</reference>
<evidence type="ECO:0000313" key="3">
    <source>
        <dbReference type="Proteomes" id="UP000011087"/>
    </source>
</evidence>
<dbReference type="AlphaFoldDB" id="L1JBA1"/>
<proteinExistence type="predicted"/>
<reference evidence="1 3" key="1">
    <citation type="journal article" date="2012" name="Nature">
        <title>Algal genomes reveal evolutionary mosaicism and the fate of nucleomorphs.</title>
        <authorList>
            <consortium name="DOE Joint Genome Institute"/>
            <person name="Curtis B.A."/>
            <person name="Tanifuji G."/>
            <person name="Burki F."/>
            <person name="Gruber A."/>
            <person name="Irimia M."/>
            <person name="Maruyama S."/>
            <person name="Arias M.C."/>
            <person name="Ball S.G."/>
            <person name="Gile G.H."/>
            <person name="Hirakawa Y."/>
            <person name="Hopkins J.F."/>
            <person name="Kuo A."/>
            <person name="Rensing S.A."/>
            <person name="Schmutz J."/>
            <person name="Symeonidi A."/>
            <person name="Elias M."/>
            <person name="Eveleigh R.J."/>
            <person name="Herman E.K."/>
            <person name="Klute M.J."/>
            <person name="Nakayama T."/>
            <person name="Obornik M."/>
            <person name="Reyes-Prieto A."/>
            <person name="Armbrust E.V."/>
            <person name="Aves S.J."/>
            <person name="Beiko R.G."/>
            <person name="Coutinho P."/>
            <person name="Dacks J.B."/>
            <person name="Durnford D.G."/>
            <person name="Fast N.M."/>
            <person name="Green B.R."/>
            <person name="Grisdale C.J."/>
            <person name="Hempel F."/>
            <person name="Henrissat B."/>
            <person name="Hoppner M.P."/>
            <person name="Ishida K."/>
            <person name="Kim E."/>
            <person name="Koreny L."/>
            <person name="Kroth P.G."/>
            <person name="Liu Y."/>
            <person name="Malik S.B."/>
            <person name="Maier U.G."/>
            <person name="McRose D."/>
            <person name="Mock T."/>
            <person name="Neilson J.A."/>
            <person name="Onodera N.T."/>
            <person name="Poole A.M."/>
            <person name="Pritham E.J."/>
            <person name="Richards T.A."/>
            <person name="Rocap G."/>
            <person name="Roy S.W."/>
            <person name="Sarai C."/>
            <person name="Schaack S."/>
            <person name="Shirato S."/>
            <person name="Slamovits C.H."/>
            <person name="Spencer D.F."/>
            <person name="Suzuki S."/>
            <person name="Worden A.Z."/>
            <person name="Zauner S."/>
            <person name="Barry K."/>
            <person name="Bell C."/>
            <person name="Bharti A.K."/>
            <person name="Crow J.A."/>
            <person name="Grimwood J."/>
            <person name="Kramer R."/>
            <person name="Lindquist E."/>
            <person name="Lucas S."/>
            <person name="Salamov A."/>
            <person name="McFadden G.I."/>
            <person name="Lane C.E."/>
            <person name="Keeling P.J."/>
            <person name="Gray M.W."/>
            <person name="Grigoriev I.V."/>
            <person name="Archibald J.M."/>
        </authorList>
    </citation>
    <scope>NUCLEOTIDE SEQUENCE</scope>
    <source>
        <strain evidence="1 3">CCMP2712</strain>
    </source>
</reference>
<reference evidence="2" key="3">
    <citation type="submission" date="2015-06" db="UniProtKB">
        <authorList>
            <consortium name="EnsemblProtists"/>
        </authorList>
    </citation>
    <scope>IDENTIFICATION</scope>
</reference>
<keyword evidence="3" id="KW-1185">Reference proteome</keyword>
<dbReference type="EnsemblProtists" id="EKX45394">
    <property type="protein sequence ID" value="EKX45394"/>
    <property type="gene ID" value="GUITHDRAFT_152708"/>
</dbReference>
<dbReference type="RefSeq" id="XP_005832374.1">
    <property type="nucleotide sequence ID" value="XM_005832317.1"/>
</dbReference>
<dbReference type="OrthoDB" id="534787at2759"/>
<dbReference type="KEGG" id="gtt:GUITHDRAFT_152708"/>
<dbReference type="EMBL" id="JH992999">
    <property type="protein sequence ID" value="EKX45394.1"/>
    <property type="molecule type" value="Genomic_DNA"/>
</dbReference>
<protein>
    <recommendedName>
        <fullName evidence="4">Thioredoxin domain-containing protein</fullName>
    </recommendedName>
</protein>
<evidence type="ECO:0008006" key="4">
    <source>
        <dbReference type="Google" id="ProtNLM"/>
    </source>
</evidence>
<dbReference type="HOGENOM" id="CLU_1430532_0_0_1"/>
<evidence type="ECO:0000313" key="1">
    <source>
        <dbReference type="EMBL" id="EKX45394.1"/>
    </source>
</evidence>
<dbReference type="PaxDb" id="55529-EKX45394"/>
<dbReference type="GeneID" id="17302018"/>
<dbReference type="Proteomes" id="UP000011087">
    <property type="component" value="Unassembled WGS sequence"/>
</dbReference>
<organism evidence="1">
    <name type="scientific">Guillardia theta (strain CCMP2712)</name>
    <name type="common">Cryptophyte</name>
    <dbReference type="NCBI Taxonomy" id="905079"/>
    <lineage>
        <taxon>Eukaryota</taxon>
        <taxon>Cryptophyceae</taxon>
        <taxon>Pyrenomonadales</taxon>
        <taxon>Geminigeraceae</taxon>
        <taxon>Guillardia</taxon>
    </lineage>
</organism>
<gene>
    <name evidence="1" type="ORF">GUITHDRAFT_152708</name>
</gene>